<evidence type="ECO:0000256" key="4">
    <source>
        <dbReference type="ARBA" id="ARBA00022833"/>
    </source>
</evidence>
<dbReference type="InterPro" id="IPR024079">
    <property type="entry name" value="MetalloPept_cat_dom_sf"/>
</dbReference>
<protein>
    <recommendedName>
        <fullName evidence="9">Peptidase M12B domain-containing protein</fullName>
    </recommendedName>
</protein>
<dbReference type="GO" id="GO:0008237">
    <property type="term" value="F:metallopeptidase activity"/>
    <property type="evidence" value="ECO:0007669"/>
    <property type="project" value="UniProtKB-KW"/>
</dbReference>
<evidence type="ECO:0000259" key="9">
    <source>
        <dbReference type="PROSITE" id="PS50215"/>
    </source>
</evidence>
<dbReference type="GO" id="GO:0046872">
    <property type="term" value="F:metal ion binding"/>
    <property type="evidence" value="ECO:0007669"/>
    <property type="project" value="UniProtKB-KW"/>
</dbReference>
<reference evidence="10 11" key="1">
    <citation type="journal article" date="2023" name="Sci. Data">
        <title>Genome assembly of the Korean intertidal mud-creeper Batillaria attramentaria.</title>
        <authorList>
            <person name="Patra A.K."/>
            <person name="Ho P.T."/>
            <person name="Jun S."/>
            <person name="Lee S.J."/>
            <person name="Kim Y."/>
            <person name="Won Y.J."/>
        </authorList>
    </citation>
    <scope>NUCLEOTIDE SEQUENCE [LARGE SCALE GENOMIC DNA]</scope>
    <source>
        <strain evidence="10">Wonlab-2016</strain>
    </source>
</reference>
<keyword evidence="1" id="KW-0645">Protease</keyword>
<dbReference type="AlphaFoldDB" id="A0ABD0JGH1"/>
<keyword evidence="11" id="KW-1185">Reference proteome</keyword>
<dbReference type="GO" id="GO:0006508">
    <property type="term" value="P:proteolysis"/>
    <property type="evidence" value="ECO:0007669"/>
    <property type="project" value="UniProtKB-KW"/>
</dbReference>
<evidence type="ECO:0000256" key="1">
    <source>
        <dbReference type="ARBA" id="ARBA00022670"/>
    </source>
</evidence>
<dbReference type="Gene3D" id="3.40.390.10">
    <property type="entry name" value="Collagenase (Catalytic Domain)"/>
    <property type="match status" value="2"/>
</dbReference>
<dbReference type="PROSITE" id="PS50215">
    <property type="entry name" value="ADAM_MEPRO"/>
    <property type="match status" value="1"/>
</dbReference>
<evidence type="ECO:0000256" key="8">
    <source>
        <dbReference type="PROSITE-ProRule" id="PRU00276"/>
    </source>
</evidence>
<dbReference type="Pfam" id="PF17771">
    <property type="entry name" value="ADAMTS_CR_2"/>
    <property type="match status" value="1"/>
</dbReference>
<name>A0ABD0JGH1_9CAEN</name>
<evidence type="ECO:0000313" key="10">
    <source>
        <dbReference type="EMBL" id="KAK7473895.1"/>
    </source>
</evidence>
<dbReference type="Gene3D" id="3.40.1620.60">
    <property type="match status" value="1"/>
</dbReference>
<gene>
    <name evidence="10" type="ORF">BaRGS_00034884</name>
</gene>
<keyword evidence="3" id="KW-0378">Hydrolase</keyword>
<evidence type="ECO:0000313" key="11">
    <source>
        <dbReference type="Proteomes" id="UP001519460"/>
    </source>
</evidence>
<dbReference type="InterPro" id="IPR001590">
    <property type="entry name" value="Peptidase_M12B"/>
</dbReference>
<keyword evidence="6" id="KW-1015">Disulfide bond</keyword>
<keyword evidence="7" id="KW-0325">Glycoprotein</keyword>
<keyword evidence="2" id="KW-0479">Metal-binding</keyword>
<accession>A0ABD0JGH1</accession>
<dbReference type="InterPro" id="IPR041645">
    <property type="entry name" value="ADAMTS_CR_2"/>
</dbReference>
<evidence type="ECO:0000256" key="3">
    <source>
        <dbReference type="ARBA" id="ARBA00022801"/>
    </source>
</evidence>
<comment type="caution">
    <text evidence="8">Lacks conserved residue(s) required for the propagation of feature annotation.</text>
</comment>
<dbReference type="SUPFAM" id="SSF55486">
    <property type="entry name" value="Metalloproteases ('zincins'), catalytic domain"/>
    <property type="match status" value="1"/>
</dbReference>
<keyword evidence="5" id="KW-0482">Metalloprotease</keyword>
<comment type="caution">
    <text evidence="10">The sequence shown here is derived from an EMBL/GenBank/DDBJ whole genome shotgun (WGS) entry which is preliminary data.</text>
</comment>
<dbReference type="Proteomes" id="UP001519460">
    <property type="component" value="Unassembled WGS sequence"/>
</dbReference>
<sequence length="384" mass="42050">MTDVCEHKSYYQHHIISLSSYLWLSSSVEVLTFTIFSLTGSPYRFHYYFPNDTSQSGRDGEDGGRVVQVVDISREDPHIRGTRDNDFRLKDRDALGRLQQGGLDRATRQLASTTNQVEMLLVLDKAAYDRFLTNAGGDAASAQQEIGRYFAGLVKEVNERYATVDTGGFSLRIILTRIITLTTTAESSVTESLVNNGVVNTDDTLDNFRILDNDVLKAGNPHDYAVLVTGLGALHDGQSNNCNSRFFVMAPSASVPSSRSLATNPFTFTSCSLNEIRSFLAGSATNCLRSRQTAPGSEVDIVAMTTVELGQQYNADTQCRQAFGSRSRFCRTRYTSGGGVTFDDMCYNLRCGVPGSTFCGSTLPFDGTTCGDNKVNDTHCPCLC</sequence>
<evidence type="ECO:0000256" key="7">
    <source>
        <dbReference type="ARBA" id="ARBA00023180"/>
    </source>
</evidence>
<dbReference type="PANTHER" id="PTHR11905">
    <property type="entry name" value="ADAM A DISINTEGRIN AND METALLOPROTEASE DOMAIN"/>
    <property type="match status" value="1"/>
</dbReference>
<evidence type="ECO:0000256" key="6">
    <source>
        <dbReference type="ARBA" id="ARBA00023157"/>
    </source>
</evidence>
<evidence type="ECO:0000256" key="2">
    <source>
        <dbReference type="ARBA" id="ARBA00022723"/>
    </source>
</evidence>
<keyword evidence="4" id="KW-0862">Zinc</keyword>
<proteinExistence type="predicted"/>
<evidence type="ECO:0000256" key="5">
    <source>
        <dbReference type="ARBA" id="ARBA00023049"/>
    </source>
</evidence>
<feature type="domain" description="Peptidase M12B" evidence="9">
    <location>
        <begin position="227"/>
        <end position="292"/>
    </location>
</feature>
<dbReference type="EMBL" id="JACVVK020000454">
    <property type="protein sequence ID" value="KAK7473895.1"/>
    <property type="molecule type" value="Genomic_DNA"/>
</dbReference>
<dbReference type="PANTHER" id="PTHR11905:SF159">
    <property type="entry name" value="ADAM METALLOPROTEASE"/>
    <property type="match status" value="1"/>
</dbReference>
<organism evidence="10 11">
    <name type="scientific">Batillaria attramentaria</name>
    <dbReference type="NCBI Taxonomy" id="370345"/>
    <lineage>
        <taxon>Eukaryota</taxon>
        <taxon>Metazoa</taxon>
        <taxon>Spiralia</taxon>
        <taxon>Lophotrochozoa</taxon>
        <taxon>Mollusca</taxon>
        <taxon>Gastropoda</taxon>
        <taxon>Caenogastropoda</taxon>
        <taxon>Sorbeoconcha</taxon>
        <taxon>Cerithioidea</taxon>
        <taxon>Batillariidae</taxon>
        <taxon>Batillaria</taxon>
    </lineage>
</organism>